<proteinExistence type="predicted"/>
<dbReference type="AlphaFoldDB" id="A0A0E9UXY9"/>
<organism evidence="1">
    <name type="scientific">Anguilla anguilla</name>
    <name type="common">European freshwater eel</name>
    <name type="synonym">Muraena anguilla</name>
    <dbReference type="NCBI Taxonomy" id="7936"/>
    <lineage>
        <taxon>Eukaryota</taxon>
        <taxon>Metazoa</taxon>
        <taxon>Chordata</taxon>
        <taxon>Craniata</taxon>
        <taxon>Vertebrata</taxon>
        <taxon>Euteleostomi</taxon>
        <taxon>Actinopterygii</taxon>
        <taxon>Neopterygii</taxon>
        <taxon>Teleostei</taxon>
        <taxon>Anguilliformes</taxon>
        <taxon>Anguillidae</taxon>
        <taxon>Anguilla</taxon>
    </lineage>
</organism>
<evidence type="ECO:0000313" key="1">
    <source>
        <dbReference type="EMBL" id="JAH69823.1"/>
    </source>
</evidence>
<reference evidence="1" key="2">
    <citation type="journal article" date="2015" name="Fish Shellfish Immunol.">
        <title>Early steps in the European eel (Anguilla anguilla)-Vibrio vulnificus interaction in the gills: Role of the RtxA13 toxin.</title>
        <authorList>
            <person name="Callol A."/>
            <person name="Pajuelo D."/>
            <person name="Ebbesson L."/>
            <person name="Teles M."/>
            <person name="MacKenzie S."/>
            <person name="Amaro C."/>
        </authorList>
    </citation>
    <scope>NUCLEOTIDE SEQUENCE</scope>
</reference>
<name>A0A0E9UXY9_ANGAN</name>
<protein>
    <submittedName>
        <fullName evidence="1">Uncharacterized protein</fullName>
    </submittedName>
</protein>
<dbReference type="EMBL" id="GBXM01038754">
    <property type="protein sequence ID" value="JAH69823.1"/>
    <property type="molecule type" value="Transcribed_RNA"/>
</dbReference>
<accession>A0A0E9UXY9</accession>
<reference evidence="1" key="1">
    <citation type="submission" date="2014-11" db="EMBL/GenBank/DDBJ databases">
        <authorList>
            <person name="Amaro Gonzalez C."/>
        </authorList>
    </citation>
    <scope>NUCLEOTIDE SEQUENCE</scope>
</reference>
<sequence>MIMLSFFGEEYVYFYLHPMVRHSGNQTLFLEICHPVGFHFNPNLAHLILLISSPMRSLAVE</sequence>